<proteinExistence type="inferred from homology"/>
<dbReference type="KEGG" id="moz:MoryE10_16090"/>
<name>A0A8D4VMN6_9GAMM</name>
<comment type="similarity">
    <text evidence="2 3">Belongs to the DegT/DnrJ/EryC1 family.</text>
</comment>
<dbReference type="PANTHER" id="PTHR30244">
    <property type="entry name" value="TRANSAMINASE"/>
    <property type="match status" value="1"/>
</dbReference>
<protein>
    <recommendedName>
        <fullName evidence="6">DegT/DnrJ/EryC1/StrS family aminotransferase</fullName>
    </recommendedName>
</protein>
<keyword evidence="1 3" id="KW-0663">Pyridoxal phosphate</keyword>
<dbReference type="Proteomes" id="UP000824988">
    <property type="component" value="Chromosome"/>
</dbReference>
<evidence type="ECO:0000313" key="5">
    <source>
        <dbReference type="Proteomes" id="UP000824988"/>
    </source>
</evidence>
<dbReference type="GO" id="GO:0008483">
    <property type="term" value="F:transaminase activity"/>
    <property type="evidence" value="ECO:0007669"/>
    <property type="project" value="TreeGrafter"/>
</dbReference>
<dbReference type="EMBL" id="AP019782">
    <property type="protein sequence ID" value="BBL71003.1"/>
    <property type="molecule type" value="Genomic_DNA"/>
</dbReference>
<dbReference type="AlphaFoldDB" id="A0A8D4VMN6"/>
<evidence type="ECO:0008006" key="6">
    <source>
        <dbReference type="Google" id="ProtNLM"/>
    </source>
</evidence>
<dbReference type="PIRSF" id="PIRSF000390">
    <property type="entry name" value="PLP_StrS"/>
    <property type="match status" value="1"/>
</dbReference>
<dbReference type="GO" id="GO:0000271">
    <property type="term" value="P:polysaccharide biosynthetic process"/>
    <property type="evidence" value="ECO:0007669"/>
    <property type="project" value="TreeGrafter"/>
</dbReference>
<organism evidence="4 5">
    <name type="scientific">Methylogaea oryzae</name>
    <dbReference type="NCBI Taxonomy" id="1295382"/>
    <lineage>
        <taxon>Bacteria</taxon>
        <taxon>Pseudomonadati</taxon>
        <taxon>Pseudomonadota</taxon>
        <taxon>Gammaproteobacteria</taxon>
        <taxon>Methylococcales</taxon>
        <taxon>Methylococcaceae</taxon>
        <taxon>Methylogaea</taxon>
    </lineage>
</organism>
<gene>
    <name evidence="4" type="ORF">MoryE10_16090</name>
</gene>
<reference evidence="4" key="1">
    <citation type="submission" date="2019-06" db="EMBL/GenBank/DDBJ databases">
        <title>Complete genome sequence of Methylogaea oryzae strain JCM16910.</title>
        <authorList>
            <person name="Asakawa S."/>
        </authorList>
    </citation>
    <scope>NUCLEOTIDE SEQUENCE</scope>
    <source>
        <strain evidence="4">E10</strain>
    </source>
</reference>
<evidence type="ECO:0000256" key="2">
    <source>
        <dbReference type="ARBA" id="ARBA00037999"/>
    </source>
</evidence>
<accession>A0A8D4VMN6</accession>
<dbReference type="PANTHER" id="PTHR30244:SF34">
    <property type="entry name" value="DTDP-4-AMINO-4,6-DIDEOXYGALACTOSE TRANSAMINASE"/>
    <property type="match status" value="1"/>
</dbReference>
<evidence type="ECO:0000256" key="1">
    <source>
        <dbReference type="ARBA" id="ARBA00022898"/>
    </source>
</evidence>
<evidence type="ECO:0000256" key="3">
    <source>
        <dbReference type="RuleBase" id="RU004508"/>
    </source>
</evidence>
<dbReference type="InterPro" id="IPR000653">
    <property type="entry name" value="DegT/StrS_aminotransferase"/>
</dbReference>
<evidence type="ECO:0000313" key="4">
    <source>
        <dbReference type="EMBL" id="BBL71003.1"/>
    </source>
</evidence>
<keyword evidence="5" id="KW-1185">Reference proteome</keyword>
<dbReference type="GO" id="GO:0030170">
    <property type="term" value="F:pyridoxal phosphate binding"/>
    <property type="evidence" value="ECO:0007669"/>
    <property type="project" value="TreeGrafter"/>
</dbReference>
<dbReference type="CDD" id="cd00616">
    <property type="entry name" value="AHBA_syn"/>
    <property type="match status" value="1"/>
</dbReference>
<sequence length="318" mass="34949">MPGDEVIVPAVTWSTSVWPIIQAGAIPRFVDCDPTTLQVTPETVKAAINEKTVGICAVHILGNGLDGSAYAQIANEHGLWLIEDTCESLGVKSDNKHVGTFGDIGTYSFYFSHHITSVEGGMVVTDDDDMANLLRSLRSHGWTRHRTDTDKFTQLYPEVDPRFMFITTGFNVRPTDINAAIGLKQLPKLEGFNAHRRDISAAISAGLKPLADEGILSLIRYDAKISAAPFGYPVICSSRAIRDKLQKHLENSGIETRPIICGNMTRQPAFQHYDYLVSGDLRGADAVMDCGLYWGTHPGMTQSEVDYIVNSVRECFAK</sequence>
<dbReference type="Pfam" id="PF01041">
    <property type="entry name" value="DegT_DnrJ_EryC1"/>
    <property type="match status" value="1"/>
</dbReference>